<dbReference type="PANTHER" id="PTHR40072:SF1">
    <property type="entry name" value="MOLYBDOPTERIN-GUANINE DINUCLEOTIDE BIOSYNTHESIS ADAPTER PROTEIN"/>
    <property type="match status" value="1"/>
</dbReference>
<dbReference type="InterPro" id="IPR052539">
    <property type="entry name" value="MGD_biosynthesis_adapter"/>
</dbReference>
<dbReference type="PANTHER" id="PTHR40072">
    <property type="entry name" value="MOLYBDOPTERIN-GUANINE DINUCLEOTIDE BIOSYNTHESIS ADAPTER PROTEIN-RELATED"/>
    <property type="match status" value="1"/>
</dbReference>
<keyword evidence="3" id="KW-1185">Reference proteome</keyword>
<dbReference type="SUPFAM" id="SSF52540">
    <property type="entry name" value="P-loop containing nucleoside triphosphate hydrolases"/>
    <property type="match status" value="1"/>
</dbReference>
<evidence type="ECO:0000259" key="1">
    <source>
        <dbReference type="Pfam" id="PF03205"/>
    </source>
</evidence>
<reference evidence="2 3" key="1">
    <citation type="submission" date="2023-08" db="EMBL/GenBank/DDBJ databases">
        <authorList>
            <person name="Park J.-S."/>
        </authorList>
    </citation>
    <scope>NUCLEOTIDE SEQUENCE [LARGE SCALE GENOMIC DNA]</scope>
    <source>
        <strain evidence="2 3">2205SS18-9</strain>
    </source>
</reference>
<accession>A0ABT9J289</accession>
<protein>
    <submittedName>
        <fullName evidence="2">Molybdopterin-guanine dinucleotide biosynthesis protein B</fullName>
    </submittedName>
</protein>
<dbReference type="InterPro" id="IPR004435">
    <property type="entry name" value="MobB_dom"/>
</dbReference>
<feature type="domain" description="Molybdopterin-guanine dinucleotide biosynthesis protein B (MobB)" evidence="1">
    <location>
        <begin position="6"/>
        <end position="135"/>
    </location>
</feature>
<dbReference type="NCBIfam" id="TIGR00176">
    <property type="entry name" value="mobB"/>
    <property type="match status" value="1"/>
</dbReference>
<name>A0ABT9J289_9BACL</name>
<evidence type="ECO:0000313" key="2">
    <source>
        <dbReference type="EMBL" id="MDP5275608.1"/>
    </source>
</evidence>
<evidence type="ECO:0000313" key="3">
    <source>
        <dbReference type="Proteomes" id="UP001231941"/>
    </source>
</evidence>
<proteinExistence type="predicted"/>
<dbReference type="InterPro" id="IPR027417">
    <property type="entry name" value="P-loop_NTPase"/>
</dbReference>
<dbReference type="CDD" id="cd03116">
    <property type="entry name" value="MobB"/>
    <property type="match status" value="1"/>
</dbReference>
<dbReference type="Pfam" id="PF03205">
    <property type="entry name" value="MobB"/>
    <property type="match status" value="1"/>
</dbReference>
<dbReference type="RefSeq" id="WP_305992914.1">
    <property type="nucleotide sequence ID" value="NZ_JAVAMP010000008.1"/>
</dbReference>
<dbReference type="EMBL" id="JAVAMP010000008">
    <property type="protein sequence ID" value="MDP5275608.1"/>
    <property type="molecule type" value="Genomic_DNA"/>
</dbReference>
<organism evidence="2 3">
    <name type="scientific">Chengkuizengella axinellae</name>
    <dbReference type="NCBI Taxonomy" id="3064388"/>
    <lineage>
        <taxon>Bacteria</taxon>
        <taxon>Bacillati</taxon>
        <taxon>Bacillota</taxon>
        <taxon>Bacilli</taxon>
        <taxon>Bacillales</taxon>
        <taxon>Paenibacillaceae</taxon>
        <taxon>Chengkuizengella</taxon>
    </lineage>
</organism>
<sequence>MKHPKIIQIVGYKNTGKTTLVCRLIEKLQEDGYKVGAIKNDAHQFEMDTEGTDTWKYQKAGADSIAITSQNGKETSIIHKRYTPLTNIIEQMSDKNIIVVEGFKLEKYQKIVMIRSEEHIKLITSLDNVIAAVSWIPLAINHIPVYSLDDIDSIVSLINPIK</sequence>
<dbReference type="Gene3D" id="3.40.50.300">
    <property type="entry name" value="P-loop containing nucleotide triphosphate hydrolases"/>
    <property type="match status" value="1"/>
</dbReference>
<gene>
    <name evidence="2" type="primary">mobB</name>
    <name evidence="2" type="ORF">Q5Y73_15970</name>
</gene>
<comment type="caution">
    <text evidence="2">The sequence shown here is derived from an EMBL/GenBank/DDBJ whole genome shotgun (WGS) entry which is preliminary data.</text>
</comment>
<dbReference type="Proteomes" id="UP001231941">
    <property type="component" value="Unassembled WGS sequence"/>
</dbReference>